<accession>A0A0B7IRY2</accession>
<protein>
    <submittedName>
        <fullName evidence="1">Uncharacterized protein</fullName>
    </submittedName>
</protein>
<evidence type="ECO:0000313" key="2">
    <source>
        <dbReference type="Proteomes" id="UP000038200"/>
    </source>
</evidence>
<dbReference type="RefSeq" id="WP_042008199.1">
    <property type="nucleotide sequence ID" value="NZ_CDOL01000230.1"/>
</dbReference>
<evidence type="ECO:0000313" key="1">
    <source>
        <dbReference type="EMBL" id="CEN53379.1"/>
    </source>
</evidence>
<gene>
    <name evidence="1" type="ORF">CCAND93_410007</name>
</gene>
<dbReference type="AlphaFoldDB" id="A0A0B7IRY2"/>
<organism evidence="1 2">
    <name type="scientific">Capnocytophaga canis</name>
    <dbReference type="NCBI Taxonomy" id="1848903"/>
    <lineage>
        <taxon>Bacteria</taxon>
        <taxon>Pseudomonadati</taxon>
        <taxon>Bacteroidota</taxon>
        <taxon>Flavobacteriia</taxon>
        <taxon>Flavobacteriales</taxon>
        <taxon>Flavobacteriaceae</taxon>
        <taxon>Capnocytophaga</taxon>
    </lineage>
</organism>
<dbReference type="OrthoDB" id="1188846at2"/>
<reference evidence="1 2" key="1">
    <citation type="submission" date="2015-01" db="EMBL/GenBank/DDBJ databases">
        <authorList>
            <person name="Xiang T."/>
            <person name="Song Y."/>
            <person name="Huang L."/>
            <person name="Wang B."/>
            <person name="Wu P."/>
        </authorList>
    </citation>
    <scope>NUCLEOTIDE SEQUENCE [LARGE SCALE GENOMIC DNA]</scope>
    <source>
        <strain evidence="1 2">CcD93</strain>
    </source>
</reference>
<dbReference type="Proteomes" id="UP000038200">
    <property type="component" value="Unassembled WGS sequence"/>
</dbReference>
<sequence>MRITIATCWSELNAWQKKQIAYALLTFSSEDEKELQSFYTTLLKILVMQKNSLRGKIRWFRVLQQVPLSALLPYVEHFLSQKDLLDFPDISRELIIPGSRMNNCTIKQFSVCDAVFYKYRTCEHPNDKDLYARQLVASLYVLKSKKESKFDTLDLPKVADITDKIDPKLRYQIVFTFLCVREYITNRYKKIFPKPNLEDEQIKPDFRNRSYVPFSKVIHSMAMDERQPLGNLHECNKTLVYDFLDILQESIIRHEK</sequence>
<proteinExistence type="predicted"/>
<dbReference type="EMBL" id="CDOL01000230">
    <property type="protein sequence ID" value="CEN53379.1"/>
    <property type="molecule type" value="Genomic_DNA"/>
</dbReference>
<name>A0A0B7IRY2_9FLAO</name>